<dbReference type="GO" id="GO:0008239">
    <property type="term" value="F:dipeptidyl-peptidase activity"/>
    <property type="evidence" value="ECO:0007669"/>
    <property type="project" value="TreeGrafter"/>
</dbReference>
<sequence length="501" mass="54377">AGWDPAGAADPSRPNEYLAAVVWLPDSSGILVAVLSRSQQELSMHAFDTLGGHRGCLHRETSQTWVNLNRMFWPCEALSIRSICAGSPEGPPDPTAGFVVGSERSGFSHLYFHHSDGRPSHPITSGRFVVTSLEGVASGGPEPTVYFTATLEDDPTQQRLFSAPLLGDRKGGAGAAAELTPRVGSHSCVLNISRGFFVDIHSSIHEPETATLRCLSTGRPVASLEPLPSPAEADRAKLLRAPELMSIHNRSGTRLRLALFRPDPERHGPGPYPAVVSMYGGPQVQLVQNSWALTASMREQLYRQEGYLVAKIDNRGSSNRGVEFESAIYRNFGSAEIEDQVDGVNWLVRQGLARPGKVLAMGWSFGGYLAARTLMHPESRGLFAAAVAGAPVTSWDGYDTGYTERYMGMPQDNREGYERASLLSLAAGMEGSLLLVHGLLDENVHFRHTARLIGALVAARKRYELLVFPEERHLPRREGDRAYMEEAVLRFVAGALGGGGP</sequence>
<feature type="domain" description="Dipeptidylpeptidase IV N-terminal" evidence="2">
    <location>
        <begin position="14"/>
        <end position="207"/>
    </location>
</feature>
<dbReference type="InterPro" id="IPR029058">
    <property type="entry name" value="AB_hydrolase_fold"/>
</dbReference>
<dbReference type="Gene3D" id="2.140.10.30">
    <property type="entry name" value="Dipeptidylpeptidase IV, N-terminal domain"/>
    <property type="match status" value="1"/>
</dbReference>
<feature type="domain" description="Peptidase S9 prolyl oligopeptidase catalytic" evidence="1">
    <location>
        <begin position="297"/>
        <end position="497"/>
    </location>
</feature>
<dbReference type="PANTHER" id="PTHR11731">
    <property type="entry name" value="PROTEASE FAMILY S9B,C DIPEPTIDYL-PEPTIDASE IV-RELATED"/>
    <property type="match status" value="1"/>
</dbReference>
<dbReference type="InterPro" id="IPR001375">
    <property type="entry name" value="Peptidase_S9_cat"/>
</dbReference>
<dbReference type="GO" id="GO:0006508">
    <property type="term" value="P:proteolysis"/>
    <property type="evidence" value="ECO:0007669"/>
    <property type="project" value="InterPro"/>
</dbReference>
<dbReference type="InterPro" id="IPR002469">
    <property type="entry name" value="Peptidase_S9B_N"/>
</dbReference>
<name>A0A061SJ36_9CHLO</name>
<organism evidence="3">
    <name type="scientific">Tetraselmis sp. GSL018</name>
    <dbReference type="NCBI Taxonomy" id="582737"/>
    <lineage>
        <taxon>Eukaryota</taxon>
        <taxon>Viridiplantae</taxon>
        <taxon>Chlorophyta</taxon>
        <taxon>core chlorophytes</taxon>
        <taxon>Chlorodendrophyceae</taxon>
        <taxon>Chlorodendrales</taxon>
        <taxon>Chlorodendraceae</taxon>
        <taxon>Tetraselmis</taxon>
    </lineage>
</organism>
<evidence type="ECO:0000313" key="3">
    <source>
        <dbReference type="EMBL" id="JAC83064.1"/>
    </source>
</evidence>
<proteinExistence type="predicted"/>
<feature type="non-terminal residue" evidence="3">
    <location>
        <position position="501"/>
    </location>
</feature>
<dbReference type="InterPro" id="IPR050278">
    <property type="entry name" value="Serine_Prot_S9B/DPPIV"/>
</dbReference>
<reference evidence="3" key="1">
    <citation type="submission" date="2014-05" db="EMBL/GenBank/DDBJ databases">
        <title>The transcriptome of the halophilic microalga Tetraselmis sp. GSL018 isolated from the Great Salt Lake, Utah.</title>
        <authorList>
            <person name="Jinkerson R.E."/>
            <person name="D'Adamo S."/>
            <person name="Posewitz M.C."/>
        </authorList>
    </citation>
    <scope>NUCLEOTIDE SEQUENCE</scope>
    <source>
        <strain evidence="3">GSL018</strain>
    </source>
</reference>
<protein>
    <submittedName>
        <fullName evidence="3">Dipeptidyl-peptidase 4</fullName>
    </submittedName>
</protein>
<dbReference type="GO" id="GO:0008236">
    <property type="term" value="F:serine-type peptidase activity"/>
    <property type="evidence" value="ECO:0007669"/>
    <property type="project" value="InterPro"/>
</dbReference>
<dbReference type="PANTHER" id="PTHR11731:SF193">
    <property type="entry name" value="DIPEPTIDYL PEPTIDASE 9"/>
    <property type="match status" value="1"/>
</dbReference>
<dbReference type="SUPFAM" id="SSF82171">
    <property type="entry name" value="DPP6 N-terminal domain-like"/>
    <property type="match status" value="1"/>
</dbReference>
<gene>
    <name evidence="3" type="primary">DPP4</name>
    <name evidence="3" type="ORF">TSPGSL018_4250</name>
</gene>
<dbReference type="AlphaFoldDB" id="A0A061SJ36"/>
<dbReference type="SUPFAM" id="SSF53474">
    <property type="entry name" value="alpha/beta-Hydrolases"/>
    <property type="match status" value="1"/>
</dbReference>
<dbReference type="Gene3D" id="3.40.50.1820">
    <property type="entry name" value="alpha/beta hydrolase"/>
    <property type="match status" value="1"/>
</dbReference>
<evidence type="ECO:0000259" key="2">
    <source>
        <dbReference type="Pfam" id="PF00930"/>
    </source>
</evidence>
<evidence type="ECO:0000259" key="1">
    <source>
        <dbReference type="Pfam" id="PF00326"/>
    </source>
</evidence>
<dbReference type="EMBL" id="GBEZ01001954">
    <property type="protein sequence ID" value="JAC83064.1"/>
    <property type="molecule type" value="Transcribed_RNA"/>
</dbReference>
<dbReference type="Pfam" id="PF00326">
    <property type="entry name" value="Peptidase_S9"/>
    <property type="match status" value="1"/>
</dbReference>
<feature type="non-terminal residue" evidence="3">
    <location>
        <position position="1"/>
    </location>
</feature>
<accession>A0A061SJ36</accession>
<dbReference type="Pfam" id="PF00930">
    <property type="entry name" value="DPPIV_N"/>
    <property type="match status" value="1"/>
</dbReference>